<dbReference type="Gene3D" id="3.30.40.10">
    <property type="entry name" value="Zinc/RING finger domain, C3HC4 (zinc finger)"/>
    <property type="match status" value="1"/>
</dbReference>
<feature type="binding site" evidence="9">
    <location>
        <position position="635"/>
    </location>
    <ligand>
        <name>Zn(2+)</name>
        <dbReference type="ChEBI" id="CHEBI:29105"/>
        <label>1</label>
    </ligand>
</feature>
<evidence type="ECO:0000256" key="8">
    <source>
        <dbReference type="PIRSR" id="PIRSR628651-50"/>
    </source>
</evidence>
<evidence type="ECO:0000313" key="14">
    <source>
        <dbReference type="EMBL" id="OAF58398.1"/>
    </source>
</evidence>
<dbReference type="OrthoDB" id="4173905at2759"/>
<feature type="compositionally biased region" description="Polar residues" evidence="12">
    <location>
        <begin position="456"/>
        <end position="480"/>
    </location>
</feature>
<evidence type="ECO:0000259" key="13">
    <source>
        <dbReference type="PROSITE" id="PS50016"/>
    </source>
</evidence>
<dbReference type="EMBL" id="KV441397">
    <property type="protein sequence ID" value="OAF58398.1"/>
    <property type="molecule type" value="Genomic_DNA"/>
</dbReference>
<evidence type="ECO:0000256" key="1">
    <source>
        <dbReference type="ARBA" id="ARBA00004123"/>
    </source>
</evidence>
<dbReference type="CDD" id="cd15505">
    <property type="entry name" value="PHD_ING"/>
    <property type="match status" value="1"/>
</dbReference>
<feature type="compositionally biased region" description="Polar residues" evidence="12">
    <location>
        <begin position="9"/>
        <end position="25"/>
    </location>
</feature>
<dbReference type="InterPro" id="IPR028651">
    <property type="entry name" value="ING_fam"/>
</dbReference>
<dbReference type="PANTHER" id="PTHR10333">
    <property type="entry name" value="INHIBITOR OF GROWTH PROTEIN"/>
    <property type="match status" value="1"/>
</dbReference>
<feature type="compositionally biased region" description="Polar residues" evidence="12">
    <location>
        <begin position="111"/>
        <end position="147"/>
    </location>
</feature>
<evidence type="ECO:0000256" key="5">
    <source>
        <dbReference type="ARBA" id="ARBA00022833"/>
    </source>
</evidence>
<comment type="similarity">
    <text evidence="2 11">Belongs to the ING family.</text>
</comment>
<dbReference type="PANTHER" id="PTHR10333:SF42">
    <property type="entry name" value="INHIBITOR OF GROWTH PROTEIN 5"/>
    <property type="match status" value="1"/>
</dbReference>
<feature type="binding site" evidence="9">
    <location>
        <position position="653"/>
    </location>
    <ligand>
        <name>Zn(2+)</name>
        <dbReference type="ChEBI" id="CHEBI:29105"/>
        <label>2</label>
    </ligand>
</feature>
<accession>A0A177A8A0</accession>
<evidence type="ECO:0000256" key="12">
    <source>
        <dbReference type="SAM" id="MobiDB-lite"/>
    </source>
</evidence>
<feature type="compositionally biased region" description="Polar residues" evidence="12">
    <location>
        <begin position="413"/>
        <end position="426"/>
    </location>
</feature>
<dbReference type="InterPro" id="IPR001965">
    <property type="entry name" value="Znf_PHD"/>
</dbReference>
<dbReference type="PROSITE" id="PS01359">
    <property type="entry name" value="ZF_PHD_1"/>
    <property type="match status" value="1"/>
</dbReference>
<evidence type="ECO:0000256" key="9">
    <source>
        <dbReference type="PIRSR" id="PIRSR628651-51"/>
    </source>
</evidence>
<dbReference type="GO" id="GO:0070210">
    <property type="term" value="C:Rpd3L-Expanded complex"/>
    <property type="evidence" value="ECO:0007669"/>
    <property type="project" value="TreeGrafter"/>
</dbReference>
<gene>
    <name evidence="14" type="ORF">VC83_06479</name>
</gene>
<evidence type="ECO:0000256" key="4">
    <source>
        <dbReference type="ARBA" id="ARBA00022771"/>
    </source>
</evidence>
<dbReference type="Gene3D" id="6.10.140.1740">
    <property type="match status" value="1"/>
</dbReference>
<feature type="region of interest" description="Disordered" evidence="12">
    <location>
        <begin position="110"/>
        <end position="152"/>
    </location>
</feature>
<comment type="function">
    <text evidence="11">Component of an histone acetyltransferase complex.</text>
</comment>
<dbReference type="InterPro" id="IPR019787">
    <property type="entry name" value="Znf_PHD-finger"/>
</dbReference>
<dbReference type="InterPro" id="IPR019786">
    <property type="entry name" value="Zinc_finger_PHD-type_CS"/>
</dbReference>
<name>A0A177A8A0_9PEZI</name>
<feature type="site" description="Histone H3K4me3 binding" evidence="8">
    <location>
        <position position="649"/>
    </location>
</feature>
<dbReference type="SUPFAM" id="SSF57903">
    <property type="entry name" value="FYVE/PHD zinc finger"/>
    <property type="match status" value="1"/>
</dbReference>
<feature type="region of interest" description="Disordered" evidence="12">
    <location>
        <begin position="265"/>
        <end position="437"/>
    </location>
</feature>
<keyword evidence="7 11" id="KW-0539">Nucleus</keyword>
<feature type="domain" description="PHD-type" evidence="13">
    <location>
        <begin position="632"/>
        <end position="682"/>
    </location>
</feature>
<evidence type="ECO:0000256" key="2">
    <source>
        <dbReference type="ARBA" id="ARBA00010210"/>
    </source>
</evidence>
<dbReference type="VEuPathDB" id="FungiDB:GMDG_04350"/>
<feature type="region of interest" description="Disordered" evidence="12">
    <location>
        <begin position="453"/>
        <end position="483"/>
    </location>
</feature>
<keyword evidence="3 9" id="KW-0479">Metal-binding</keyword>
<evidence type="ECO:0000256" key="3">
    <source>
        <dbReference type="ARBA" id="ARBA00022723"/>
    </source>
</evidence>
<feature type="binding site" evidence="9">
    <location>
        <position position="637"/>
    </location>
    <ligand>
        <name>Zn(2+)</name>
        <dbReference type="ChEBI" id="CHEBI:29105"/>
        <label>1</label>
    </ligand>
</feature>
<feature type="binding site" evidence="9">
    <location>
        <position position="662"/>
    </location>
    <ligand>
        <name>Zn(2+)</name>
        <dbReference type="ChEBI" id="CHEBI:29105"/>
        <label>1</label>
    </ligand>
</feature>
<feature type="binding site" evidence="9">
    <location>
        <position position="676"/>
    </location>
    <ligand>
        <name>Zn(2+)</name>
        <dbReference type="ChEBI" id="CHEBI:29105"/>
        <label>2</label>
    </ligand>
</feature>
<dbReference type="InterPro" id="IPR013083">
    <property type="entry name" value="Znf_RING/FYVE/PHD"/>
</dbReference>
<dbReference type="InterPro" id="IPR011011">
    <property type="entry name" value="Znf_FYVE_PHD"/>
</dbReference>
<comment type="subunit">
    <text evidence="11">Component of an histone acetyltransferase complex. Interacts with H3K4me3 and to a lesser extent with H3K4me2.</text>
</comment>
<dbReference type="PROSITE" id="PS50016">
    <property type="entry name" value="ZF_PHD_2"/>
    <property type="match status" value="1"/>
</dbReference>
<dbReference type="GO" id="GO:0006325">
    <property type="term" value="P:chromatin organization"/>
    <property type="evidence" value="ECO:0007669"/>
    <property type="project" value="UniProtKB-KW"/>
</dbReference>
<dbReference type="SMART" id="SM00249">
    <property type="entry name" value="PHD"/>
    <property type="match status" value="1"/>
</dbReference>
<protein>
    <recommendedName>
        <fullName evidence="11">Chromatin modification-related protein</fullName>
    </recommendedName>
</protein>
<feature type="binding site" evidence="9">
    <location>
        <position position="679"/>
    </location>
    <ligand>
        <name>Zn(2+)</name>
        <dbReference type="ChEBI" id="CHEBI:29105"/>
        <label>2</label>
    </ligand>
</feature>
<sequence length="691" mass="74310">MRTARQMPPDTSSGRRAQPVRQTRANPPRAHSGLGRSFSARDASGRISPDEEEQTEIYPALTHFADAITALPRELVRHFTLLKEVDAKIFAPEEALVQLVETALNHPLPARSQSTDRLQITDSTPTPGSVPMSVNGSIANGRNTSTFDDTDNPDGATAIYDADNLPRRQLFRQCAYTMQEMLVSLDEKNHVISTATEALDKHLARLTDCLPFVEGEISEEARHGNTKHWAYTENRVVNKPNERSRRENANVNHLTNAAAAAAAEEAAARSDARKQAMLAKKGRQQLAESDFDDNTDHRKDNKRPHGNTKKGRPADTSNSGGTTNSGGAHGNPPSKRRKVDKGPNGGAVIERSISSVYGSNGVGAKGKTNSPHGTPLTDSKKRSKAAATTNGQPRKRTAAANSNVMSPRLASSPVRNSVQETKNNRNSPPPANGRPTAMRARQNSLQNVVDSYRPRASSSASIKPNGINTLPDLTNASSVTGRPIPEIKTSMKETAANTKGEHVLEDADPTDPAMRGALLAGPRKDGPLKHEDLESAADAAQTVQTVTAPPVMTKSGRASKPSTPAMPTLAEPVRAGSRRNTVDGGAAKRSHKKGAGQAALLVAAQPAEEDAGNSVLGDAEDDEEVEVDANEPRYCYCNGVSYGEMVACDNDACAKEWFHMECAGLKVAPKNAKWYCDDCKENMKSRRFNGR</sequence>
<dbReference type="Pfam" id="PF12998">
    <property type="entry name" value="ING"/>
    <property type="match status" value="2"/>
</dbReference>
<dbReference type="Proteomes" id="UP000077154">
    <property type="component" value="Unassembled WGS sequence"/>
</dbReference>
<dbReference type="AlphaFoldDB" id="A0A177A8A0"/>
<comment type="subcellular location">
    <subcellularLocation>
        <location evidence="1 11">Nucleus</location>
    </subcellularLocation>
</comment>
<evidence type="ECO:0000256" key="10">
    <source>
        <dbReference type="PROSITE-ProRule" id="PRU00146"/>
    </source>
</evidence>
<feature type="site" description="Histone H3K4me3 binding" evidence="8">
    <location>
        <position position="645"/>
    </location>
</feature>
<feature type="site" description="Histone H3K4me3 binding" evidence="8">
    <location>
        <position position="634"/>
    </location>
</feature>
<dbReference type="GeneID" id="36289538"/>
<keyword evidence="6 11" id="KW-0156">Chromatin regulator</keyword>
<evidence type="ECO:0000256" key="6">
    <source>
        <dbReference type="ARBA" id="ARBA00022853"/>
    </source>
</evidence>
<reference evidence="14" key="1">
    <citation type="submission" date="2016-03" db="EMBL/GenBank/DDBJ databases">
        <title>Updated assembly of Pseudogymnoascus destructans, the fungus causing white-nose syndrome of bats.</title>
        <authorList>
            <person name="Palmer J.M."/>
            <person name="Drees K.P."/>
            <person name="Foster J.T."/>
            <person name="Lindner D.L."/>
        </authorList>
    </citation>
    <scope>NUCLEOTIDE SEQUENCE [LARGE SCALE GENOMIC DNA]</scope>
    <source>
        <strain evidence="14">20631-21</strain>
    </source>
</reference>
<dbReference type="InterPro" id="IPR024610">
    <property type="entry name" value="ING_N_histone-binding"/>
</dbReference>
<dbReference type="eggNOG" id="KOG1973">
    <property type="taxonomic scope" value="Eukaryota"/>
</dbReference>
<evidence type="ECO:0000256" key="7">
    <source>
        <dbReference type="ARBA" id="ARBA00023242"/>
    </source>
</evidence>
<evidence type="ECO:0000256" key="11">
    <source>
        <dbReference type="RuleBase" id="RU361213"/>
    </source>
</evidence>
<dbReference type="GO" id="GO:0008270">
    <property type="term" value="F:zinc ion binding"/>
    <property type="evidence" value="ECO:0007669"/>
    <property type="project" value="UniProtKB-KW"/>
</dbReference>
<organism evidence="14">
    <name type="scientific">Pseudogymnoascus destructans</name>
    <dbReference type="NCBI Taxonomy" id="655981"/>
    <lineage>
        <taxon>Eukaryota</taxon>
        <taxon>Fungi</taxon>
        <taxon>Dikarya</taxon>
        <taxon>Ascomycota</taxon>
        <taxon>Pezizomycotina</taxon>
        <taxon>Leotiomycetes</taxon>
        <taxon>Thelebolales</taxon>
        <taxon>Thelebolaceae</taxon>
        <taxon>Pseudogymnoascus</taxon>
    </lineage>
</organism>
<dbReference type="SMART" id="SM01408">
    <property type="entry name" value="ING"/>
    <property type="match status" value="1"/>
</dbReference>
<comment type="domain">
    <text evidence="11">The PHD-type zinc finger mediates the binding to H3K4me3.</text>
</comment>
<feature type="region of interest" description="Disordered" evidence="12">
    <location>
        <begin position="1"/>
        <end position="53"/>
    </location>
</feature>
<feature type="site" description="Histone H3K4me3 binding" evidence="8">
    <location>
        <position position="657"/>
    </location>
</feature>
<dbReference type="RefSeq" id="XP_024323683.1">
    <property type="nucleotide sequence ID" value="XM_024470079.1"/>
</dbReference>
<keyword evidence="5 9" id="KW-0862">Zinc</keyword>
<proteinExistence type="inferred from homology"/>
<dbReference type="GO" id="GO:0033698">
    <property type="term" value="C:Rpd3L complex"/>
    <property type="evidence" value="ECO:0007669"/>
    <property type="project" value="TreeGrafter"/>
</dbReference>
<feature type="binding site" evidence="9">
    <location>
        <position position="648"/>
    </location>
    <ligand>
        <name>Zn(2+)</name>
        <dbReference type="ChEBI" id="CHEBI:29105"/>
        <label>2</label>
    </ligand>
</feature>
<keyword evidence="4 10" id="KW-0863">Zinc-finger</keyword>
<dbReference type="GO" id="GO:0006355">
    <property type="term" value="P:regulation of DNA-templated transcription"/>
    <property type="evidence" value="ECO:0007669"/>
    <property type="project" value="TreeGrafter"/>
</dbReference>
<feature type="compositionally biased region" description="Basic residues" evidence="12">
    <location>
        <begin position="300"/>
        <end position="311"/>
    </location>
</feature>
<feature type="region of interest" description="Disordered" evidence="12">
    <location>
        <begin position="575"/>
        <end position="596"/>
    </location>
</feature>
<feature type="binding site" evidence="9">
    <location>
        <position position="659"/>
    </location>
    <ligand>
        <name>Zn(2+)</name>
        <dbReference type="ChEBI" id="CHEBI:29105"/>
        <label>1</label>
    </ligand>
</feature>